<organism evidence="1 2">
    <name type="scientific">Flavobacterium piscis</name>
    <dbReference type="NCBI Taxonomy" id="1114874"/>
    <lineage>
        <taxon>Bacteria</taxon>
        <taxon>Pseudomonadati</taxon>
        <taxon>Bacteroidota</taxon>
        <taxon>Flavobacteriia</taxon>
        <taxon>Flavobacteriales</taxon>
        <taxon>Flavobacteriaceae</taxon>
        <taxon>Flavobacterium</taxon>
    </lineage>
</organism>
<comment type="caution">
    <text evidence="1">The sequence shown here is derived from an EMBL/GenBank/DDBJ whole genome shotgun (WGS) entry which is preliminary data.</text>
</comment>
<accession>A0ABU1YCJ1</accession>
<reference evidence="1 2" key="1">
    <citation type="submission" date="2023-07" db="EMBL/GenBank/DDBJ databases">
        <title>Sorghum-associated microbial communities from plants grown in Nebraska, USA.</title>
        <authorList>
            <person name="Schachtman D."/>
        </authorList>
    </citation>
    <scope>NUCLEOTIDE SEQUENCE [LARGE SCALE GENOMIC DNA]</scope>
    <source>
        <strain evidence="1 2">4129</strain>
    </source>
</reference>
<sequence length="148" mass="16440">MEDLGNVLEDVALITSSNASKQARIVMISEWLRNMGKKNSEINNIISGKVDLSAGVSIIELKKGAKVWRFERTVGNIEPEKHFFTDAYAADGGVKAVGFADPSGYKLVTYEIMENTQVLKTKMNTGYIQYITDKLQNNIKIILEEGAH</sequence>
<evidence type="ECO:0000313" key="1">
    <source>
        <dbReference type="EMBL" id="MDR7211944.1"/>
    </source>
</evidence>
<keyword evidence="2" id="KW-1185">Reference proteome</keyword>
<proteinExistence type="predicted"/>
<evidence type="ECO:0000313" key="2">
    <source>
        <dbReference type="Proteomes" id="UP001269081"/>
    </source>
</evidence>
<name>A0ABU1YCJ1_9FLAO</name>
<protein>
    <recommendedName>
        <fullName evidence="3">HK97 gp10 family phage protein</fullName>
    </recommendedName>
</protein>
<dbReference type="Proteomes" id="UP001269081">
    <property type="component" value="Unassembled WGS sequence"/>
</dbReference>
<dbReference type="RefSeq" id="WP_310283375.1">
    <property type="nucleotide sequence ID" value="NZ_JAVDWQ010000017.1"/>
</dbReference>
<gene>
    <name evidence="1" type="ORF">J2W48_003901</name>
</gene>
<dbReference type="EMBL" id="JAVDWQ010000017">
    <property type="protein sequence ID" value="MDR7211944.1"/>
    <property type="molecule type" value="Genomic_DNA"/>
</dbReference>
<evidence type="ECO:0008006" key="3">
    <source>
        <dbReference type="Google" id="ProtNLM"/>
    </source>
</evidence>